<gene>
    <name evidence="1" type="ORF">H0H26_02175</name>
</gene>
<protein>
    <submittedName>
        <fullName evidence="1">DUF4271 domain-containing protein</fullName>
    </submittedName>
</protein>
<evidence type="ECO:0000313" key="1">
    <source>
        <dbReference type="EMBL" id="QRE04431.1"/>
    </source>
</evidence>
<accession>A0A075RD39</accession>
<dbReference type="KEGG" id="fpq:IB65_00800"/>
<dbReference type="OMA" id="LEIAPYY"/>
<sequence>MRKTELIPRILENKDWVTVLFLLAFALLVVTKTAFENRFRDFVNLLINDKYLKIYKDSSNLMSWFTILLFVVQLISMSFFLQLVLSYFGYTTKTNWITFIQIFTFLSFFILSKFLIEKIIATSFDIENFIEQFNLFKVSYRTYIGLLLLPVDIIMYYTNIMNTYAIIGIMVILLMINAITYLVSLKNYQKLLLSKLFYFILYICALEIAPYYFMYYIITKS</sequence>
<dbReference type="KEGG" id="fpv:IA03_00805"/>
<reference evidence="1 2" key="1">
    <citation type="submission" date="2020-07" db="EMBL/GenBank/DDBJ databases">
        <title>Genomic characterization of Flavobacterium psychrophilum strains.</title>
        <authorList>
            <person name="Castillo D."/>
            <person name="Jorgensen J."/>
            <person name="Middelboe M."/>
        </authorList>
    </citation>
    <scope>NUCLEOTIDE SEQUENCE [LARGE SCALE GENOMIC DNA]</scope>
    <source>
        <strain evidence="1 2">FPS-R7</strain>
    </source>
</reference>
<proteinExistence type="predicted"/>
<dbReference type="InterPro" id="IPR025367">
    <property type="entry name" value="DUF4271"/>
</dbReference>
<dbReference type="KEGG" id="fpc:FPSM_00203"/>
<dbReference type="RefSeq" id="WP_011962358.1">
    <property type="nucleotide sequence ID" value="NZ_BCNG01000026.1"/>
</dbReference>
<dbReference type="Proteomes" id="UP000596329">
    <property type="component" value="Chromosome"/>
</dbReference>
<name>A0A075RD39_FLAPS</name>
<evidence type="ECO:0000313" key="2">
    <source>
        <dbReference type="Proteomes" id="UP000596329"/>
    </source>
</evidence>
<dbReference type="Pfam" id="PF14093">
    <property type="entry name" value="DUF4271"/>
    <property type="match status" value="1"/>
</dbReference>
<dbReference type="KEGG" id="fpk:IA06_00810"/>
<organism evidence="1 2">
    <name type="scientific">Flavobacterium psychrophilum</name>
    <dbReference type="NCBI Taxonomy" id="96345"/>
    <lineage>
        <taxon>Bacteria</taxon>
        <taxon>Pseudomonadati</taxon>
        <taxon>Bacteroidota</taxon>
        <taxon>Flavobacteriia</taxon>
        <taxon>Flavobacteriales</taxon>
        <taxon>Flavobacteriaceae</taxon>
        <taxon>Flavobacterium</taxon>
    </lineage>
</organism>
<dbReference type="KEGG" id="fpw:IA04_00790"/>
<dbReference type="EMBL" id="CP059075">
    <property type="protein sequence ID" value="QRE04431.1"/>
    <property type="molecule type" value="Genomic_DNA"/>
</dbReference>
<dbReference type="AlphaFoldDB" id="A0A075RD39"/>
<dbReference type="GeneID" id="66553809"/>